<dbReference type="OrthoDB" id="1121556at2"/>
<reference evidence="1 2" key="1">
    <citation type="submission" date="2019-04" db="EMBL/GenBank/DDBJ databases">
        <title>Pedobacter sp. AR-3-17 sp. nov., isolated from Arctic soil.</title>
        <authorList>
            <person name="Dahal R.H."/>
            <person name="Kim D.-U."/>
        </authorList>
    </citation>
    <scope>NUCLEOTIDE SEQUENCE [LARGE SCALE GENOMIC DNA]</scope>
    <source>
        <strain evidence="1 2">AR-3-17</strain>
    </source>
</reference>
<dbReference type="Proteomes" id="UP000308181">
    <property type="component" value="Unassembled WGS sequence"/>
</dbReference>
<organism evidence="1 2">
    <name type="scientific">Pedobacter cryophilus</name>
    <dbReference type="NCBI Taxonomy" id="2571271"/>
    <lineage>
        <taxon>Bacteria</taxon>
        <taxon>Pseudomonadati</taxon>
        <taxon>Bacteroidota</taxon>
        <taxon>Sphingobacteriia</taxon>
        <taxon>Sphingobacteriales</taxon>
        <taxon>Sphingobacteriaceae</taxon>
        <taxon>Pedobacter</taxon>
    </lineage>
</organism>
<evidence type="ECO:0000313" key="2">
    <source>
        <dbReference type="Proteomes" id="UP000308181"/>
    </source>
</evidence>
<name>A0A4U1C400_9SPHI</name>
<dbReference type="AlphaFoldDB" id="A0A4U1C400"/>
<gene>
    <name evidence="1" type="ORF">FA046_06970</name>
</gene>
<proteinExistence type="predicted"/>
<sequence>MPERFSTEKYLSKKGKEYHSVTKWSYKIIYRIMDKEVRILAIIHTKRNSSVIENIS</sequence>
<evidence type="ECO:0000313" key="1">
    <source>
        <dbReference type="EMBL" id="TKB98849.1"/>
    </source>
</evidence>
<dbReference type="RefSeq" id="WP_136825663.1">
    <property type="nucleotide sequence ID" value="NZ_SWBP01000002.1"/>
</dbReference>
<accession>A0A4U1C400</accession>
<protein>
    <submittedName>
        <fullName evidence="1">Type II toxin-antitoxin system RelE/ParE family toxin</fullName>
    </submittedName>
</protein>
<comment type="caution">
    <text evidence="1">The sequence shown here is derived from an EMBL/GenBank/DDBJ whole genome shotgun (WGS) entry which is preliminary data.</text>
</comment>
<dbReference type="Gene3D" id="3.30.2310.20">
    <property type="entry name" value="RelE-like"/>
    <property type="match status" value="1"/>
</dbReference>
<keyword evidence="2" id="KW-1185">Reference proteome</keyword>
<dbReference type="EMBL" id="SWBP01000002">
    <property type="protein sequence ID" value="TKB98849.1"/>
    <property type="molecule type" value="Genomic_DNA"/>
</dbReference>
<dbReference type="InterPro" id="IPR035093">
    <property type="entry name" value="RelE/ParE_toxin_dom_sf"/>
</dbReference>